<name>X1UXH4_9ZZZZ</name>
<dbReference type="EMBL" id="BARW01024889">
    <property type="protein sequence ID" value="GAI97054.1"/>
    <property type="molecule type" value="Genomic_DNA"/>
</dbReference>
<sequence>NNKNREYEKSHFSDAELEKVADEYRETEYRKREECDSWHWCRNCPDWPTTYSIRRYTKPNGNLCKRCEEKEKVNNCIKL</sequence>
<organism evidence="1">
    <name type="scientific">marine sediment metagenome</name>
    <dbReference type="NCBI Taxonomy" id="412755"/>
    <lineage>
        <taxon>unclassified sequences</taxon>
        <taxon>metagenomes</taxon>
        <taxon>ecological metagenomes</taxon>
    </lineage>
</organism>
<evidence type="ECO:0000313" key="1">
    <source>
        <dbReference type="EMBL" id="GAI97054.1"/>
    </source>
</evidence>
<gene>
    <name evidence="1" type="ORF">S12H4_40927</name>
</gene>
<dbReference type="AlphaFoldDB" id="X1UXH4"/>
<proteinExistence type="predicted"/>
<protein>
    <recommendedName>
        <fullName evidence="2">Zinc-ribbon domain-containing protein</fullName>
    </recommendedName>
</protein>
<comment type="caution">
    <text evidence="1">The sequence shown here is derived from an EMBL/GenBank/DDBJ whole genome shotgun (WGS) entry which is preliminary data.</text>
</comment>
<reference evidence="1" key="1">
    <citation type="journal article" date="2014" name="Front. Microbiol.">
        <title>High frequency of phylogenetically diverse reductive dehalogenase-homologous genes in deep subseafloor sedimentary metagenomes.</title>
        <authorList>
            <person name="Kawai M."/>
            <person name="Futagami T."/>
            <person name="Toyoda A."/>
            <person name="Takaki Y."/>
            <person name="Nishi S."/>
            <person name="Hori S."/>
            <person name="Arai W."/>
            <person name="Tsubouchi T."/>
            <person name="Morono Y."/>
            <person name="Uchiyama I."/>
            <person name="Ito T."/>
            <person name="Fujiyama A."/>
            <person name="Inagaki F."/>
            <person name="Takami H."/>
        </authorList>
    </citation>
    <scope>NUCLEOTIDE SEQUENCE</scope>
    <source>
        <strain evidence="1">Expedition CK06-06</strain>
    </source>
</reference>
<evidence type="ECO:0008006" key="2">
    <source>
        <dbReference type="Google" id="ProtNLM"/>
    </source>
</evidence>
<feature type="non-terminal residue" evidence="1">
    <location>
        <position position="1"/>
    </location>
</feature>
<accession>X1UXH4</accession>